<sequence length="153" mass="16739">MILRRNRRLSVLSLLSRLGFQHHSYIWTVPCRDARGRRAQLTVGLVPDGVALATSTHGPITLTPLQAGRLRAAVREAVYIRARLATPGTRVRQHDTANPVYGAFFEFEPTSMNGAGNTGDQTTLDNEQGNIHEPGASESPGNLAERSRQRQAA</sequence>
<organism evidence="2 3">
    <name type="scientific">Saccharopolyspora hirsuta</name>
    <dbReference type="NCBI Taxonomy" id="1837"/>
    <lineage>
        <taxon>Bacteria</taxon>
        <taxon>Bacillati</taxon>
        <taxon>Actinomycetota</taxon>
        <taxon>Actinomycetes</taxon>
        <taxon>Pseudonocardiales</taxon>
        <taxon>Pseudonocardiaceae</taxon>
        <taxon>Saccharopolyspora</taxon>
    </lineage>
</organism>
<dbReference type="AlphaFoldDB" id="A0A5M7BAP4"/>
<evidence type="ECO:0000313" key="2">
    <source>
        <dbReference type="EMBL" id="KAA5825458.1"/>
    </source>
</evidence>
<evidence type="ECO:0000313" key="3">
    <source>
        <dbReference type="Proteomes" id="UP000323946"/>
    </source>
</evidence>
<gene>
    <name evidence="2" type="ORF">F1721_33015</name>
</gene>
<evidence type="ECO:0000256" key="1">
    <source>
        <dbReference type="SAM" id="MobiDB-lite"/>
    </source>
</evidence>
<accession>A0A5M7BAP4</accession>
<reference evidence="2 3" key="1">
    <citation type="submission" date="2019-09" db="EMBL/GenBank/DDBJ databases">
        <title>Draft genome sequence of the thermophilic Saccharopolyspora hirsuta VKM Ac-666T.</title>
        <authorList>
            <person name="Lobastova T.G."/>
            <person name="Fokina V."/>
            <person name="Bragin E.Y."/>
            <person name="Shtratnikova V.Y."/>
            <person name="Starodumova I.P."/>
            <person name="Tarlachkov S.V."/>
            <person name="Donova M.V."/>
        </authorList>
    </citation>
    <scope>NUCLEOTIDE SEQUENCE [LARGE SCALE GENOMIC DNA]</scope>
    <source>
        <strain evidence="2 3">VKM Ac-666</strain>
    </source>
</reference>
<protein>
    <submittedName>
        <fullName evidence="2">Uncharacterized protein</fullName>
    </submittedName>
</protein>
<feature type="compositionally biased region" description="Polar residues" evidence="1">
    <location>
        <begin position="111"/>
        <end position="129"/>
    </location>
</feature>
<feature type="region of interest" description="Disordered" evidence="1">
    <location>
        <begin position="111"/>
        <end position="153"/>
    </location>
</feature>
<dbReference type="OrthoDB" id="3697462at2"/>
<name>A0A5M7BAP4_SACHI</name>
<dbReference type="EMBL" id="VWPH01000021">
    <property type="protein sequence ID" value="KAA5825458.1"/>
    <property type="molecule type" value="Genomic_DNA"/>
</dbReference>
<comment type="caution">
    <text evidence="2">The sequence shown here is derived from an EMBL/GenBank/DDBJ whole genome shotgun (WGS) entry which is preliminary data.</text>
</comment>
<proteinExistence type="predicted"/>
<dbReference type="Proteomes" id="UP000323946">
    <property type="component" value="Unassembled WGS sequence"/>
</dbReference>
<keyword evidence="3" id="KW-1185">Reference proteome</keyword>